<dbReference type="OMA" id="IAGWNNV"/>
<sequence>MEIKDLETQENQCGQHYRQLVSSKIFEVACQNIHRCSDEEFVNVLITLCRIYPSILSLQQCADLENECKNRLANCDTNTMLLVSDWWIYIQRKSPFNRWILSALDSKVEKMTTQNIVQTFYVIGECQWIPSEEFLQRLTDLAYQCLDSLSWNEVGIMCNAYIKSRSRILSRPIQVAVSSRICQEINTGGLDHYNLVTTMRFISRGYFHSWNLFEQIACVLTPHIHDMPFLVPPHVVTAFAKVRHFNQPLMDTVASLDLKTVDSVRLKDAWMLVWSFCRLNYDPPNSKHFLKDLIHYLDRAEISDQPHQFMKSLVALTFIGEYPFNAINTAFSPRGLELYEVKCPGDIYKHLFALDCSVAIEKPEYSGYRLPQEFKDKFWQNPHGSRIVPFEKIRGLQEAVEELQCILGGAQYLKAHPILPHIRTPLDIEVHLDASSNPLPLASKPERSLEELLSEANQKDGIQRLAVLVAPSAHFRLRSKDLLGVHVMKRRQLQKIGYRIVELPYYEWEPLLKASEYHRHGYLKAKMFK</sequence>
<feature type="domain" description="RAP" evidence="3">
    <location>
        <begin position="465"/>
        <end position="529"/>
    </location>
</feature>
<dbReference type="PROSITE" id="PS51286">
    <property type="entry name" value="RAP"/>
    <property type="match status" value="1"/>
</dbReference>
<dbReference type="RefSeq" id="XP_022110250.1">
    <property type="nucleotide sequence ID" value="XM_022254558.1"/>
</dbReference>
<dbReference type="GO" id="GO:0044528">
    <property type="term" value="P:regulation of mitochondrial mRNA stability"/>
    <property type="evidence" value="ECO:0007669"/>
    <property type="project" value="InterPro"/>
</dbReference>
<dbReference type="Pfam" id="PF06743">
    <property type="entry name" value="FAST_1"/>
    <property type="match status" value="1"/>
</dbReference>
<evidence type="ECO:0000256" key="2">
    <source>
        <dbReference type="ARBA" id="ARBA00023128"/>
    </source>
</evidence>
<protein>
    <submittedName>
        <fullName evidence="5">FAST kinase domain-containing protein 5, mitochondrial-like</fullName>
    </submittedName>
</protein>
<dbReference type="GO" id="GO:0003723">
    <property type="term" value="F:RNA binding"/>
    <property type="evidence" value="ECO:0007669"/>
    <property type="project" value="TreeGrafter"/>
</dbReference>
<dbReference type="GO" id="GO:0035770">
    <property type="term" value="C:ribonucleoprotein granule"/>
    <property type="evidence" value="ECO:0007669"/>
    <property type="project" value="TreeGrafter"/>
</dbReference>
<dbReference type="GO" id="GO:0000963">
    <property type="term" value="P:mitochondrial RNA processing"/>
    <property type="evidence" value="ECO:0007669"/>
    <property type="project" value="TreeGrafter"/>
</dbReference>
<dbReference type="Proteomes" id="UP000694845">
    <property type="component" value="Unplaced"/>
</dbReference>
<dbReference type="InterPro" id="IPR013584">
    <property type="entry name" value="RAP"/>
</dbReference>
<accession>A0A8B7ZZT9</accession>
<evidence type="ECO:0000259" key="3">
    <source>
        <dbReference type="PROSITE" id="PS51286"/>
    </source>
</evidence>
<dbReference type="SMART" id="SM00952">
    <property type="entry name" value="RAP"/>
    <property type="match status" value="1"/>
</dbReference>
<dbReference type="InterPro" id="IPR010622">
    <property type="entry name" value="FAST_Leu-rich"/>
</dbReference>
<dbReference type="Pfam" id="PF08373">
    <property type="entry name" value="RAP"/>
    <property type="match status" value="1"/>
</dbReference>
<evidence type="ECO:0000313" key="5">
    <source>
        <dbReference type="RefSeq" id="XP_022110250.1"/>
    </source>
</evidence>
<dbReference type="PANTHER" id="PTHR21228:SF40">
    <property type="entry name" value="LD45607P"/>
    <property type="match status" value="1"/>
</dbReference>
<keyword evidence="4" id="KW-1185">Reference proteome</keyword>
<comment type="subcellular location">
    <subcellularLocation>
        <location evidence="1">Mitochondrion</location>
    </subcellularLocation>
</comment>
<reference evidence="5" key="1">
    <citation type="submission" date="2025-08" db="UniProtKB">
        <authorList>
            <consortium name="RefSeq"/>
        </authorList>
    </citation>
    <scope>IDENTIFICATION</scope>
</reference>
<dbReference type="InterPro" id="IPR013579">
    <property type="entry name" value="FAST_2"/>
</dbReference>
<gene>
    <name evidence="5" type="primary">LOC110989872</name>
</gene>
<dbReference type="KEGG" id="aplc:110989872"/>
<dbReference type="AlphaFoldDB" id="A0A8B7ZZT9"/>
<keyword evidence="2" id="KW-0496">Mitochondrion</keyword>
<dbReference type="PANTHER" id="PTHR21228">
    <property type="entry name" value="FAST LEU-RICH DOMAIN-CONTAINING"/>
    <property type="match status" value="1"/>
</dbReference>
<dbReference type="Pfam" id="PF08368">
    <property type="entry name" value="FAST_2"/>
    <property type="match status" value="1"/>
</dbReference>
<dbReference type="OrthoDB" id="10064757at2759"/>
<dbReference type="GO" id="GO:0005759">
    <property type="term" value="C:mitochondrial matrix"/>
    <property type="evidence" value="ECO:0007669"/>
    <property type="project" value="TreeGrafter"/>
</dbReference>
<dbReference type="InterPro" id="IPR050870">
    <property type="entry name" value="FAST_kinase"/>
</dbReference>
<organism evidence="4 5">
    <name type="scientific">Acanthaster planci</name>
    <name type="common">Crown-of-thorns starfish</name>
    <dbReference type="NCBI Taxonomy" id="133434"/>
    <lineage>
        <taxon>Eukaryota</taxon>
        <taxon>Metazoa</taxon>
        <taxon>Echinodermata</taxon>
        <taxon>Eleutherozoa</taxon>
        <taxon>Asterozoa</taxon>
        <taxon>Asteroidea</taxon>
        <taxon>Valvatacea</taxon>
        <taxon>Valvatida</taxon>
        <taxon>Acanthasteridae</taxon>
        <taxon>Acanthaster</taxon>
    </lineage>
</organism>
<evidence type="ECO:0000256" key="1">
    <source>
        <dbReference type="ARBA" id="ARBA00004173"/>
    </source>
</evidence>
<evidence type="ECO:0000313" key="4">
    <source>
        <dbReference type="Proteomes" id="UP000694845"/>
    </source>
</evidence>
<proteinExistence type="predicted"/>
<name>A0A8B7ZZT9_ACAPL</name>
<dbReference type="GeneID" id="110989872"/>